<name>A0A4S8LLN0_DENBC</name>
<reference evidence="1 2" key="1">
    <citation type="journal article" date="2019" name="Nat. Ecol. Evol.">
        <title>Megaphylogeny resolves global patterns of mushroom evolution.</title>
        <authorList>
            <person name="Varga T."/>
            <person name="Krizsan K."/>
            <person name="Foldi C."/>
            <person name="Dima B."/>
            <person name="Sanchez-Garcia M."/>
            <person name="Sanchez-Ramirez S."/>
            <person name="Szollosi G.J."/>
            <person name="Szarkandi J.G."/>
            <person name="Papp V."/>
            <person name="Albert L."/>
            <person name="Andreopoulos W."/>
            <person name="Angelini C."/>
            <person name="Antonin V."/>
            <person name="Barry K.W."/>
            <person name="Bougher N.L."/>
            <person name="Buchanan P."/>
            <person name="Buyck B."/>
            <person name="Bense V."/>
            <person name="Catcheside P."/>
            <person name="Chovatia M."/>
            <person name="Cooper J."/>
            <person name="Damon W."/>
            <person name="Desjardin D."/>
            <person name="Finy P."/>
            <person name="Geml J."/>
            <person name="Haridas S."/>
            <person name="Hughes K."/>
            <person name="Justo A."/>
            <person name="Karasinski D."/>
            <person name="Kautmanova I."/>
            <person name="Kiss B."/>
            <person name="Kocsube S."/>
            <person name="Kotiranta H."/>
            <person name="LaButti K.M."/>
            <person name="Lechner B.E."/>
            <person name="Liimatainen K."/>
            <person name="Lipzen A."/>
            <person name="Lukacs Z."/>
            <person name="Mihaltcheva S."/>
            <person name="Morgado L.N."/>
            <person name="Niskanen T."/>
            <person name="Noordeloos M.E."/>
            <person name="Ohm R.A."/>
            <person name="Ortiz-Santana B."/>
            <person name="Ovrebo C."/>
            <person name="Racz N."/>
            <person name="Riley R."/>
            <person name="Savchenko A."/>
            <person name="Shiryaev A."/>
            <person name="Soop K."/>
            <person name="Spirin V."/>
            <person name="Szebenyi C."/>
            <person name="Tomsovsky M."/>
            <person name="Tulloss R.E."/>
            <person name="Uehling J."/>
            <person name="Grigoriev I.V."/>
            <person name="Vagvolgyi C."/>
            <person name="Papp T."/>
            <person name="Martin F.M."/>
            <person name="Miettinen O."/>
            <person name="Hibbett D.S."/>
            <person name="Nagy L.G."/>
        </authorList>
    </citation>
    <scope>NUCLEOTIDE SEQUENCE [LARGE SCALE GENOMIC DNA]</scope>
    <source>
        <strain evidence="1 2">CBS 962.96</strain>
    </source>
</reference>
<evidence type="ECO:0000313" key="1">
    <source>
        <dbReference type="EMBL" id="THU89843.1"/>
    </source>
</evidence>
<evidence type="ECO:0000313" key="2">
    <source>
        <dbReference type="Proteomes" id="UP000297245"/>
    </source>
</evidence>
<protein>
    <submittedName>
        <fullName evidence="1">Uncharacterized protein</fullName>
    </submittedName>
</protein>
<dbReference type="OrthoDB" id="2423954at2759"/>
<sequence>MDRLLELKAAFRHLVEDTEKCTTLISASGNSAPDKAKARKLIKRIKDENFWTKIERNLLRPFAIAANAIQSDNCRLDTSLLIIANLYRIHFQSVTIDAWVRAAILKSLAKCWQKADRNIFILAVVFNPYIRSKTFNPSNQISAPGRIWLLVRAAFTRFSKGQ</sequence>
<dbReference type="Proteomes" id="UP000297245">
    <property type="component" value="Unassembled WGS sequence"/>
</dbReference>
<gene>
    <name evidence="1" type="ORF">K435DRAFT_864863</name>
</gene>
<keyword evidence="2" id="KW-1185">Reference proteome</keyword>
<organism evidence="1 2">
    <name type="scientific">Dendrothele bispora (strain CBS 962.96)</name>
    <dbReference type="NCBI Taxonomy" id="1314807"/>
    <lineage>
        <taxon>Eukaryota</taxon>
        <taxon>Fungi</taxon>
        <taxon>Dikarya</taxon>
        <taxon>Basidiomycota</taxon>
        <taxon>Agaricomycotina</taxon>
        <taxon>Agaricomycetes</taxon>
        <taxon>Agaricomycetidae</taxon>
        <taxon>Agaricales</taxon>
        <taxon>Agaricales incertae sedis</taxon>
        <taxon>Dendrothele</taxon>
    </lineage>
</organism>
<dbReference type="AlphaFoldDB" id="A0A4S8LLN0"/>
<accession>A0A4S8LLN0</accession>
<proteinExistence type="predicted"/>
<dbReference type="EMBL" id="ML179354">
    <property type="protein sequence ID" value="THU89843.1"/>
    <property type="molecule type" value="Genomic_DNA"/>
</dbReference>